<keyword evidence="2" id="KW-0479">Metal-binding</keyword>
<keyword evidence="6" id="KW-1185">Reference proteome</keyword>
<proteinExistence type="inferred from homology"/>
<comment type="similarity">
    <text evidence="1">Belongs to the Gfa family.</text>
</comment>
<dbReference type="PANTHER" id="PTHR28620">
    <property type="entry name" value="CENTROMERE PROTEIN V"/>
    <property type="match status" value="1"/>
</dbReference>
<dbReference type="Proteomes" id="UP000236664">
    <property type="component" value="Unassembled WGS sequence"/>
</dbReference>
<evidence type="ECO:0000256" key="2">
    <source>
        <dbReference type="ARBA" id="ARBA00022723"/>
    </source>
</evidence>
<sequence>MAEEQTPNITYRGSCHCGAFVFEIGIPEIKSVIECNCSICTKKGYLLLFPGGLNDLKIVKGSIEDLTNYTFGKGKLHHKFCPQCGTAIMATMPNGPPNMNFALNTRSIQGLDTWSLVRQRIDGASIGDKYETPSHSDAQLPEKIDGGKVYNGNCHCGAVQVALASKLIDRTFSDTIGECNCSICDRNAYIWVWPNREHVLLHSDSNDIGYYFFKDSTLLAKTFCNKCGTQLTNEPVLQSDEAIAAMSDDDRKFYEIISPLHPVNLRVLEGVDLNEIAGKVQKLPGADRPPNRLVDFSDFFQRGRTTKDISNAGEVEVIVKLSHVLMRTSNNGISYRRRE</sequence>
<evidence type="ECO:0000256" key="3">
    <source>
        <dbReference type="ARBA" id="ARBA00022833"/>
    </source>
</evidence>
<protein>
    <recommendedName>
        <fullName evidence="4">CENP-V/GFA domain-containing protein</fullName>
    </recommendedName>
</protein>
<dbReference type="STRING" id="42673.A0A2K0WSU6"/>
<evidence type="ECO:0000313" key="6">
    <source>
        <dbReference type="Proteomes" id="UP000236664"/>
    </source>
</evidence>
<evidence type="ECO:0000259" key="4">
    <source>
        <dbReference type="PROSITE" id="PS51891"/>
    </source>
</evidence>
<organism evidence="5 6">
    <name type="scientific">Gibberella nygamai</name>
    <name type="common">Bean root rot disease fungus</name>
    <name type="synonym">Fusarium nygamai</name>
    <dbReference type="NCBI Taxonomy" id="42673"/>
    <lineage>
        <taxon>Eukaryota</taxon>
        <taxon>Fungi</taxon>
        <taxon>Dikarya</taxon>
        <taxon>Ascomycota</taxon>
        <taxon>Pezizomycotina</taxon>
        <taxon>Sordariomycetes</taxon>
        <taxon>Hypocreomycetidae</taxon>
        <taxon>Hypocreales</taxon>
        <taxon>Nectriaceae</taxon>
        <taxon>Fusarium</taxon>
        <taxon>Fusarium fujikuroi species complex</taxon>
    </lineage>
</organism>
<reference evidence="5 6" key="1">
    <citation type="submission" date="2017-06" db="EMBL/GenBank/DDBJ databases">
        <title>Genome of Fusarium nygamai isolate CS10214.</title>
        <authorList>
            <person name="Gardiner D.M."/>
            <person name="Obanor F."/>
            <person name="Kazan K."/>
        </authorList>
    </citation>
    <scope>NUCLEOTIDE SEQUENCE [LARGE SCALE GENOMIC DNA]</scope>
    <source>
        <strain evidence="5 6">CS10214</strain>
    </source>
</reference>
<gene>
    <name evidence="5" type="ORF">FNYG_01363</name>
</gene>
<accession>A0A2K0WSU6</accession>
<dbReference type="Pfam" id="PF04828">
    <property type="entry name" value="GFA"/>
    <property type="match status" value="2"/>
</dbReference>
<dbReference type="GO" id="GO:0046872">
    <property type="term" value="F:metal ion binding"/>
    <property type="evidence" value="ECO:0007669"/>
    <property type="project" value="UniProtKB-KW"/>
</dbReference>
<feature type="domain" description="CENP-V/GFA" evidence="4">
    <location>
        <begin position="150"/>
        <end position="269"/>
    </location>
</feature>
<dbReference type="PANTHER" id="PTHR28620:SF1">
    <property type="entry name" value="CENP-V_GFA DOMAIN-CONTAINING PROTEIN"/>
    <property type="match status" value="1"/>
</dbReference>
<dbReference type="PROSITE" id="PS51891">
    <property type="entry name" value="CENP_V_GFA"/>
    <property type="match status" value="2"/>
</dbReference>
<feature type="domain" description="CENP-V/GFA" evidence="4">
    <location>
        <begin position="11"/>
        <end position="115"/>
    </location>
</feature>
<keyword evidence="3" id="KW-0862">Zinc</keyword>
<dbReference type="InterPro" id="IPR052355">
    <property type="entry name" value="CENP-V-like"/>
</dbReference>
<dbReference type="InterPro" id="IPR006913">
    <property type="entry name" value="CENP-V/GFA"/>
</dbReference>
<dbReference type="SUPFAM" id="SSF51316">
    <property type="entry name" value="Mss4-like"/>
    <property type="match status" value="2"/>
</dbReference>
<dbReference type="OrthoDB" id="2993351at2759"/>
<dbReference type="EMBL" id="MTQA01000026">
    <property type="protein sequence ID" value="PNP85304.1"/>
    <property type="molecule type" value="Genomic_DNA"/>
</dbReference>
<dbReference type="AlphaFoldDB" id="A0A2K0WSU6"/>
<dbReference type="Gene3D" id="2.170.150.70">
    <property type="match status" value="2"/>
</dbReference>
<name>A0A2K0WSU6_GIBNY</name>
<dbReference type="InterPro" id="IPR011057">
    <property type="entry name" value="Mss4-like_sf"/>
</dbReference>
<comment type="caution">
    <text evidence="5">The sequence shown here is derived from an EMBL/GenBank/DDBJ whole genome shotgun (WGS) entry which is preliminary data.</text>
</comment>
<evidence type="ECO:0000256" key="1">
    <source>
        <dbReference type="ARBA" id="ARBA00005495"/>
    </source>
</evidence>
<dbReference type="GO" id="GO:0016846">
    <property type="term" value="F:carbon-sulfur lyase activity"/>
    <property type="evidence" value="ECO:0007669"/>
    <property type="project" value="InterPro"/>
</dbReference>
<evidence type="ECO:0000313" key="5">
    <source>
        <dbReference type="EMBL" id="PNP85304.1"/>
    </source>
</evidence>